<feature type="compositionally biased region" description="Basic residues" evidence="3">
    <location>
        <begin position="58"/>
        <end position="72"/>
    </location>
</feature>
<comment type="caution">
    <text evidence="5">The sequence shown here is derived from an EMBL/GenBank/DDBJ whole genome shotgun (WGS) entry which is preliminary data.</text>
</comment>
<dbReference type="AlphaFoldDB" id="A0AAD7NSZ8"/>
<feature type="compositionally biased region" description="Polar residues" evidence="3">
    <location>
        <begin position="46"/>
        <end position="55"/>
    </location>
</feature>
<feature type="compositionally biased region" description="Pro residues" evidence="3">
    <location>
        <begin position="118"/>
        <end position="148"/>
    </location>
</feature>
<feature type="compositionally biased region" description="Basic and acidic residues" evidence="3">
    <location>
        <begin position="87"/>
        <end position="96"/>
    </location>
</feature>
<organism evidence="5 6">
    <name type="scientific">Mycena maculata</name>
    <dbReference type="NCBI Taxonomy" id="230809"/>
    <lineage>
        <taxon>Eukaryota</taxon>
        <taxon>Fungi</taxon>
        <taxon>Dikarya</taxon>
        <taxon>Basidiomycota</taxon>
        <taxon>Agaricomycotina</taxon>
        <taxon>Agaricomycetes</taxon>
        <taxon>Agaricomycetidae</taxon>
        <taxon>Agaricales</taxon>
        <taxon>Marasmiineae</taxon>
        <taxon>Mycenaceae</taxon>
        <taxon>Mycena</taxon>
    </lineage>
</organism>
<feature type="region of interest" description="Disordered" evidence="3">
    <location>
        <begin position="288"/>
        <end position="328"/>
    </location>
</feature>
<feature type="domain" description="C3H1-type" evidence="4">
    <location>
        <begin position="4"/>
        <end position="38"/>
    </location>
</feature>
<feature type="coiled-coil region" evidence="2">
    <location>
        <begin position="331"/>
        <end position="358"/>
    </location>
</feature>
<evidence type="ECO:0000256" key="2">
    <source>
        <dbReference type="SAM" id="Coils"/>
    </source>
</evidence>
<evidence type="ECO:0000256" key="3">
    <source>
        <dbReference type="SAM" id="MobiDB-lite"/>
    </source>
</evidence>
<dbReference type="SUPFAM" id="SSF57997">
    <property type="entry name" value="Tropomyosin"/>
    <property type="match status" value="1"/>
</dbReference>
<feature type="compositionally biased region" description="Polar residues" evidence="3">
    <location>
        <begin position="288"/>
        <end position="300"/>
    </location>
</feature>
<accession>A0AAD7NSZ8</accession>
<keyword evidence="6" id="KW-1185">Reference proteome</keyword>
<evidence type="ECO:0000313" key="5">
    <source>
        <dbReference type="EMBL" id="KAJ7774594.1"/>
    </source>
</evidence>
<name>A0AAD7NSZ8_9AGAR</name>
<evidence type="ECO:0000256" key="1">
    <source>
        <dbReference type="PROSITE-ProRule" id="PRU00723"/>
    </source>
</evidence>
<evidence type="ECO:0000313" key="6">
    <source>
        <dbReference type="Proteomes" id="UP001215280"/>
    </source>
</evidence>
<keyword evidence="1" id="KW-0479">Metal-binding</keyword>
<sequence>MPVPKHLTRCFHYDSATGKPLRGGCFRPETCRFAHPTDPEWEISKESIQTRTPQSAGKYRRSSRSRSPRRPVRPPSRSISPTRHRRSYESDPRMDNRAGTSTDAHRGSTRSSIASQSPAPPAPPKPLPPPFTAPPLTPRSLPVPPPLPAAFSASEPRPAPTLLTPEERKVKWDQILPLVADCVQAQQAHLDSVKEMENFEKMLQTQRFAKMSGTDKERVDRRLAELKSASEEKGKRVSTALKVLKDTNWWPVGPNQEGVADKYRDLIQYVSSLHSTATEMHQQYLKNAQSVSASGSTSEAPSHDPNSRPLKRRRLSADAAPSMDSADATDFEKLRDKLVALEERFAEIQNDILSLESRNEDEITAQIEAKLESISLDPSGSSELARADERMKIADAQLDQLMDAVKLLMTESEILTKAAQTLDKEEQRYPEELLALQRRFQVYEKAYDKDQKSMEAFSAALDALKARPPAPASLPLEFIITAIDEPIRDTVQATVRPIVEKMIKELDEKIAKQDAETYGKLWQKIGLTFKVMDAVS</sequence>
<keyword evidence="1" id="KW-0862">Zinc</keyword>
<feature type="zinc finger region" description="C3H1-type" evidence="1">
    <location>
        <begin position="4"/>
        <end position="38"/>
    </location>
</feature>
<feature type="non-terminal residue" evidence="5">
    <location>
        <position position="536"/>
    </location>
</feature>
<gene>
    <name evidence="5" type="ORF">DFH07DRAFT_800149</name>
</gene>
<keyword evidence="1" id="KW-0863">Zinc-finger</keyword>
<evidence type="ECO:0000259" key="4">
    <source>
        <dbReference type="PROSITE" id="PS50103"/>
    </source>
</evidence>
<protein>
    <recommendedName>
        <fullName evidence="4">C3H1-type domain-containing protein</fullName>
    </recommendedName>
</protein>
<feature type="region of interest" description="Disordered" evidence="3">
    <location>
        <begin position="38"/>
        <end position="165"/>
    </location>
</feature>
<keyword evidence="2" id="KW-0175">Coiled coil</keyword>
<dbReference type="InterPro" id="IPR000571">
    <property type="entry name" value="Znf_CCCH"/>
</dbReference>
<dbReference type="PROSITE" id="PS50103">
    <property type="entry name" value="ZF_C3H1"/>
    <property type="match status" value="1"/>
</dbReference>
<feature type="compositionally biased region" description="Low complexity" evidence="3">
    <location>
        <begin position="317"/>
        <end position="328"/>
    </location>
</feature>
<dbReference type="GO" id="GO:0008270">
    <property type="term" value="F:zinc ion binding"/>
    <property type="evidence" value="ECO:0007669"/>
    <property type="project" value="UniProtKB-KW"/>
</dbReference>
<dbReference type="Proteomes" id="UP001215280">
    <property type="component" value="Unassembled WGS sequence"/>
</dbReference>
<reference evidence="5" key="1">
    <citation type="submission" date="2023-03" db="EMBL/GenBank/DDBJ databases">
        <title>Massive genome expansion in bonnet fungi (Mycena s.s.) driven by repeated elements and novel gene families across ecological guilds.</title>
        <authorList>
            <consortium name="Lawrence Berkeley National Laboratory"/>
            <person name="Harder C.B."/>
            <person name="Miyauchi S."/>
            <person name="Viragh M."/>
            <person name="Kuo A."/>
            <person name="Thoen E."/>
            <person name="Andreopoulos B."/>
            <person name="Lu D."/>
            <person name="Skrede I."/>
            <person name="Drula E."/>
            <person name="Henrissat B."/>
            <person name="Morin E."/>
            <person name="Kohler A."/>
            <person name="Barry K."/>
            <person name="LaButti K."/>
            <person name="Morin E."/>
            <person name="Salamov A."/>
            <person name="Lipzen A."/>
            <person name="Mereny Z."/>
            <person name="Hegedus B."/>
            <person name="Baldrian P."/>
            <person name="Stursova M."/>
            <person name="Weitz H."/>
            <person name="Taylor A."/>
            <person name="Grigoriev I.V."/>
            <person name="Nagy L.G."/>
            <person name="Martin F."/>
            <person name="Kauserud H."/>
        </authorList>
    </citation>
    <scope>NUCLEOTIDE SEQUENCE</scope>
    <source>
        <strain evidence="5">CBHHK188m</strain>
    </source>
</reference>
<proteinExistence type="predicted"/>
<dbReference type="EMBL" id="JARJLG010000015">
    <property type="protein sequence ID" value="KAJ7774594.1"/>
    <property type="molecule type" value="Genomic_DNA"/>
</dbReference>